<gene>
    <name evidence="9" type="ORF">GCM10023200_15120</name>
</gene>
<evidence type="ECO:0000256" key="6">
    <source>
        <dbReference type="ARBA" id="ARBA00023136"/>
    </source>
</evidence>
<dbReference type="Pfam" id="PF07690">
    <property type="entry name" value="MFS_1"/>
    <property type="match status" value="1"/>
</dbReference>
<feature type="domain" description="Major facilitator superfamily (MFS) profile" evidence="8">
    <location>
        <begin position="6"/>
        <end position="448"/>
    </location>
</feature>
<organism evidence="9 10">
    <name type="scientific">Actinomycetospora chlora</name>
    <dbReference type="NCBI Taxonomy" id="663608"/>
    <lineage>
        <taxon>Bacteria</taxon>
        <taxon>Bacillati</taxon>
        <taxon>Actinomycetota</taxon>
        <taxon>Actinomycetes</taxon>
        <taxon>Pseudonocardiales</taxon>
        <taxon>Pseudonocardiaceae</taxon>
        <taxon>Actinomycetospora</taxon>
    </lineage>
</organism>
<feature type="transmembrane region" description="Helical" evidence="7">
    <location>
        <begin position="352"/>
        <end position="374"/>
    </location>
</feature>
<keyword evidence="10" id="KW-1185">Reference proteome</keyword>
<evidence type="ECO:0000313" key="9">
    <source>
        <dbReference type="EMBL" id="GAA4782637.1"/>
    </source>
</evidence>
<evidence type="ECO:0000256" key="5">
    <source>
        <dbReference type="ARBA" id="ARBA00022989"/>
    </source>
</evidence>
<dbReference type="SUPFAM" id="SSF103473">
    <property type="entry name" value="MFS general substrate transporter"/>
    <property type="match status" value="1"/>
</dbReference>
<feature type="transmembrane region" description="Helical" evidence="7">
    <location>
        <begin position="97"/>
        <end position="118"/>
    </location>
</feature>
<protein>
    <recommendedName>
        <fullName evidence="8">Major facilitator superfamily (MFS) profile domain-containing protein</fullName>
    </recommendedName>
</protein>
<feature type="transmembrane region" description="Helical" evidence="7">
    <location>
        <begin position="158"/>
        <end position="174"/>
    </location>
</feature>
<feature type="transmembrane region" description="Helical" evidence="7">
    <location>
        <begin position="421"/>
        <end position="442"/>
    </location>
</feature>
<accession>A0ABP9AP46</accession>
<evidence type="ECO:0000259" key="8">
    <source>
        <dbReference type="PROSITE" id="PS50850"/>
    </source>
</evidence>
<keyword evidence="2" id="KW-0813">Transport</keyword>
<feature type="transmembrane region" description="Helical" evidence="7">
    <location>
        <begin position="326"/>
        <end position="346"/>
    </location>
</feature>
<sequence length="459" mass="46728">MRASLPFLPVAAGLFCIQLDFFSLGLALPTIAAELGSTVTNLQWLISGYMIALGAFLIPSGRLGDVLGRRDVLLSGIAVFGLSSLVCGLVTSAHLLIAARVVQGLGAALIMPASFALVTNATSERERPGVTGVLMGVAGVGTALGPVVGGVFSATIGWRWVFLINVPVAAVAIWRGWRLQTSRDESADRDLRRLDWWGVVTVAGGLTALSIAVDDVGAEGWTNPVTVGPLLGGIALLVAFVLRERRAAQPLVRPSLVRNRVFVVLCVAGTLANIGTVVYVVAATIDLQTLRGLTPTAAGLAFVVSSIGLAACGPLSGWLTTKVPAGLIMAVAVLACGPALVLLALAGPLWVYVLALGFCGLTTGMGYGLGQVAVQNVLPPERSAEGTGVMLTSLICVGGFGVVAGTAVIESVGAAPPTTTGLAVTLVGLAVLLLLAGVVTLVSQWPRTRTSVAPAPAPA</sequence>
<dbReference type="PROSITE" id="PS50850">
    <property type="entry name" value="MFS"/>
    <property type="match status" value="1"/>
</dbReference>
<dbReference type="PANTHER" id="PTHR42718:SF46">
    <property type="entry name" value="BLR6921 PROTEIN"/>
    <property type="match status" value="1"/>
</dbReference>
<reference evidence="10" key="1">
    <citation type="journal article" date="2019" name="Int. J. Syst. Evol. Microbiol.">
        <title>The Global Catalogue of Microorganisms (GCM) 10K type strain sequencing project: providing services to taxonomists for standard genome sequencing and annotation.</title>
        <authorList>
            <consortium name="The Broad Institute Genomics Platform"/>
            <consortium name="The Broad Institute Genome Sequencing Center for Infectious Disease"/>
            <person name="Wu L."/>
            <person name="Ma J."/>
        </authorList>
    </citation>
    <scope>NUCLEOTIDE SEQUENCE [LARGE SCALE GENOMIC DNA]</scope>
    <source>
        <strain evidence="10">JCM 17979</strain>
    </source>
</reference>
<dbReference type="Gene3D" id="1.20.1720.10">
    <property type="entry name" value="Multidrug resistance protein D"/>
    <property type="match status" value="1"/>
</dbReference>
<keyword evidence="4 7" id="KW-0812">Transmembrane</keyword>
<evidence type="ECO:0000256" key="2">
    <source>
        <dbReference type="ARBA" id="ARBA00022448"/>
    </source>
</evidence>
<dbReference type="InterPro" id="IPR020846">
    <property type="entry name" value="MFS_dom"/>
</dbReference>
<feature type="transmembrane region" description="Helical" evidence="7">
    <location>
        <begin position="130"/>
        <end position="152"/>
    </location>
</feature>
<feature type="transmembrane region" description="Helical" evidence="7">
    <location>
        <begin position="297"/>
        <end position="319"/>
    </location>
</feature>
<evidence type="ECO:0000256" key="1">
    <source>
        <dbReference type="ARBA" id="ARBA00004651"/>
    </source>
</evidence>
<keyword evidence="6 7" id="KW-0472">Membrane</keyword>
<name>A0ABP9AP46_9PSEU</name>
<proteinExistence type="predicted"/>
<dbReference type="Proteomes" id="UP001500928">
    <property type="component" value="Unassembled WGS sequence"/>
</dbReference>
<feature type="transmembrane region" description="Helical" evidence="7">
    <location>
        <begin position="194"/>
        <end position="213"/>
    </location>
</feature>
<dbReference type="InterPro" id="IPR036259">
    <property type="entry name" value="MFS_trans_sf"/>
</dbReference>
<dbReference type="InterPro" id="IPR001958">
    <property type="entry name" value="Tet-R_TetA/multi-R_MdtG-like"/>
</dbReference>
<feature type="transmembrane region" description="Helical" evidence="7">
    <location>
        <begin position="262"/>
        <end position="285"/>
    </location>
</feature>
<dbReference type="EMBL" id="BAABHO010000009">
    <property type="protein sequence ID" value="GAA4782637.1"/>
    <property type="molecule type" value="Genomic_DNA"/>
</dbReference>
<dbReference type="PRINTS" id="PR01035">
    <property type="entry name" value="TCRTETA"/>
</dbReference>
<keyword evidence="5 7" id="KW-1133">Transmembrane helix</keyword>
<evidence type="ECO:0000313" key="10">
    <source>
        <dbReference type="Proteomes" id="UP001500928"/>
    </source>
</evidence>
<feature type="transmembrane region" description="Helical" evidence="7">
    <location>
        <begin position="225"/>
        <end position="242"/>
    </location>
</feature>
<dbReference type="Gene3D" id="1.20.1250.20">
    <property type="entry name" value="MFS general substrate transporter like domains"/>
    <property type="match status" value="1"/>
</dbReference>
<dbReference type="InterPro" id="IPR011701">
    <property type="entry name" value="MFS"/>
</dbReference>
<evidence type="ECO:0000256" key="7">
    <source>
        <dbReference type="SAM" id="Phobius"/>
    </source>
</evidence>
<dbReference type="PANTHER" id="PTHR42718">
    <property type="entry name" value="MAJOR FACILITATOR SUPERFAMILY MULTIDRUG TRANSPORTER MFSC"/>
    <property type="match status" value="1"/>
</dbReference>
<evidence type="ECO:0000256" key="4">
    <source>
        <dbReference type="ARBA" id="ARBA00022692"/>
    </source>
</evidence>
<feature type="transmembrane region" description="Helical" evidence="7">
    <location>
        <begin position="72"/>
        <end position="91"/>
    </location>
</feature>
<feature type="transmembrane region" description="Helical" evidence="7">
    <location>
        <begin position="386"/>
        <end position="409"/>
    </location>
</feature>
<comment type="caution">
    <text evidence="9">The sequence shown here is derived from an EMBL/GenBank/DDBJ whole genome shotgun (WGS) entry which is preliminary data.</text>
</comment>
<comment type="subcellular location">
    <subcellularLocation>
        <location evidence="1">Cell membrane</location>
        <topology evidence="1">Multi-pass membrane protein</topology>
    </subcellularLocation>
</comment>
<evidence type="ECO:0000256" key="3">
    <source>
        <dbReference type="ARBA" id="ARBA00022475"/>
    </source>
</evidence>
<dbReference type="CDD" id="cd17321">
    <property type="entry name" value="MFS_MMR_MDR_like"/>
    <property type="match status" value="1"/>
</dbReference>
<feature type="transmembrane region" description="Helical" evidence="7">
    <location>
        <begin position="42"/>
        <end position="60"/>
    </location>
</feature>
<keyword evidence="3" id="KW-1003">Cell membrane</keyword>